<organism evidence="2 3">
    <name type="scientific">Chrysochromulina tobinii</name>
    <dbReference type="NCBI Taxonomy" id="1460289"/>
    <lineage>
        <taxon>Eukaryota</taxon>
        <taxon>Haptista</taxon>
        <taxon>Haptophyta</taxon>
        <taxon>Prymnesiophyceae</taxon>
        <taxon>Prymnesiales</taxon>
        <taxon>Chrysochromulinaceae</taxon>
        <taxon>Chrysochromulina</taxon>
    </lineage>
</organism>
<evidence type="ECO:0000256" key="1">
    <source>
        <dbReference type="SAM" id="MobiDB-lite"/>
    </source>
</evidence>
<keyword evidence="3" id="KW-1185">Reference proteome</keyword>
<gene>
    <name evidence="2" type="ORF">Ctob_003580</name>
</gene>
<dbReference type="EMBL" id="JWZX01003316">
    <property type="protein sequence ID" value="KOO22028.1"/>
    <property type="molecule type" value="Genomic_DNA"/>
</dbReference>
<evidence type="ECO:0000313" key="3">
    <source>
        <dbReference type="Proteomes" id="UP000037460"/>
    </source>
</evidence>
<feature type="compositionally biased region" description="Basic and acidic residues" evidence="1">
    <location>
        <begin position="59"/>
        <end position="89"/>
    </location>
</feature>
<evidence type="ECO:0000313" key="2">
    <source>
        <dbReference type="EMBL" id="KOO22028.1"/>
    </source>
</evidence>
<feature type="region of interest" description="Disordered" evidence="1">
    <location>
        <begin position="1"/>
        <end position="89"/>
    </location>
</feature>
<protein>
    <submittedName>
        <fullName evidence="2">Uncharacterized protein</fullName>
    </submittedName>
</protein>
<dbReference type="Proteomes" id="UP000037460">
    <property type="component" value="Unassembled WGS sequence"/>
</dbReference>
<name>A0A0M0J735_9EUKA</name>
<sequence>MADAVHASTTLAPSPSASDDAEPTSTDADPASTTLATSPSSEPVLQASKKQGSTKRPKGAIDRAKGKQKAVDKKKMDLAKREKTAEGMAELQKKANETLAKPLSAFMLFGFSQRGILKKQKEPIREVVKANHIDNSAKYSSAHVAAYAFEPHGRRQRPRVIVERSKASTIAARVVRGSP</sequence>
<reference evidence="3" key="1">
    <citation type="journal article" date="2015" name="PLoS Genet.">
        <title>Genome Sequence and Transcriptome Analyses of Chrysochromulina tobin: Metabolic Tools for Enhanced Algal Fitness in the Prominent Order Prymnesiales (Haptophyceae).</title>
        <authorList>
            <person name="Hovde B.T."/>
            <person name="Deodato C.R."/>
            <person name="Hunsperger H.M."/>
            <person name="Ryken S.A."/>
            <person name="Yost W."/>
            <person name="Jha R.K."/>
            <person name="Patterson J."/>
            <person name="Monnat R.J. Jr."/>
            <person name="Barlow S.B."/>
            <person name="Starkenburg S.R."/>
            <person name="Cattolico R.A."/>
        </authorList>
    </citation>
    <scope>NUCLEOTIDE SEQUENCE</scope>
    <source>
        <strain evidence="3">CCMP291</strain>
    </source>
</reference>
<feature type="compositionally biased region" description="Low complexity" evidence="1">
    <location>
        <begin position="7"/>
        <end position="41"/>
    </location>
</feature>
<dbReference type="AlphaFoldDB" id="A0A0M0J735"/>
<comment type="caution">
    <text evidence="2">The sequence shown here is derived from an EMBL/GenBank/DDBJ whole genome shotgun (WGS) entry which is preliminary data.</text>
</comment>
<proteinExistence type="predicted"/>
<accession>A0A0M0J735</accession>